<feature type="domain" description="Carbohydrate kinase PfkB" evidence="3">
    <location>
        <begin position="1"/>
        <end position="74"/>
    </location>
</feature>
<dbReference type="SUPFAM" id="SSF53613">
    <property type="entry name" value="Ribokinase-like"/>
    <property type="match status" value="1"/>
</dbReference>
<name>K1STW2_9ZZZZ</name>
<dbReference type="AlphaFoldDB" id="K1STW2"/>
<dbReference type="InterPro" id="IPR002173">
    <property type="entry name" value="Carboh/pur_kinase_PfkB_CS"/>
</dbReference>
<sequence length="91" mass="9736">MGDKGALLFSDSHCELIPSIPVEVIDPTAAGDAFIAALTIEYLRSGNIVKAVQYGNIVGAISVTKLGAQPSLPTIFEVEEFIENRELMNNT</sequence>
<evidence type="ECO:0000259" key="3">
    <source>
        <dbReference type="Pfam" id="PF00294"/>
    </source>
</evidence>
<organism evidence="4">
    <name type="scientific">human gut metagenome</name>
    <dbReference type="NCBI Taxonomy" id="408170"/>
    <lineage>
        <taxon>unclassified sequences</taxon>
        <taxon>metagenomes</taxon>
        <taxon>organismal metagenomes</taxon>
    </lineage>
</organism>
<dbReference type="PROSITE" id="PS00584">
    <property type="entry name" value="PFKB_KINASES_2"/>
    <property type="match status" value="1"/>
</dbReference>
<proteinExistence type="predicted"/>
<dbReference type="InterPro" id="IPR029056">
    <property type="entry name" value="Ribokinase-like"/>
</dbReference>
<evidence type="ECO:0000313" key="4">
    <source>
        <dbReference type="EMBL" id="EKC58914.1"/>
    </source>
</evidence>
<keyword evidence="1 4" id="KW-0808">Transferase</keyword>
<dbReference type="Gene3D" id="3.40.1190.20">
    <property type="match status" value="1"/>
</dbReference>
<dbReference type="GO" id="GO:0016301">
    <property type="term" value="F:kinase activity"/>
    <property type="evidence" value="ECO:0007669"/>
    <property type="project" value="UniProtKB-KW"/>
</dbReference>
<evidence type="ECO:0000256" key="2">
    <source>
        <dbReference type="ARBA" id="ARBA00022777"/>
    </source>
</evidence>
<dbReference type="EMBL" id="AJWY01009254">
    <property type="protein sequence ID" value="EKC58914.1"/>
    <property type="molecule type" value="Genomic_DNA"/>
</dbReference>
<reference evidence="4" key="1">
    <citation type="journal article" date="2013" name="Environ. Microbiol.">
        <title>Microbiota from the distal guts of lean and obese adolescents exhibit partial functional redundancy besides clear differences in community structure.</title>
        <authorList>
            <person name="Ferrer M."/>
            <person name="Ruiz A."/>
            <person name="Lanza F."/>
            <person name="Haange S.B."/>
            <person name="Oberbach A."/>
            <person name="Till H."/>
            <person name="Bargiela R."/>
            <person name="Campoy C."/>
            <person name="Segura M.T."/>
            <person name="Richter M."/>
            <person name="von Bergen M."/>
            <person name="Seifert J."/>
            <person name="Suarez A."/>
        </authorList>
    </citation>
    <scope>NUCLEOTIDE SEQUENCE</scope>
</reference>
<gene>
    <name evidence="4" type="ORF">LEA_13634</name>
</gene>
<dbReference type="InterPro" id="IPR011611">
    <property type="entry name" value="PfkB_dom"/>
</dbReference>
<accession>K1STW2</accession>
<dbReference type="Pfam" id="PF00294">
    <property type="entry name" value="PfkB"/>
    <property type="match status" value="1"/>
</dbReference>
<evidence type="ECO:0000256" key="1">
    <source>
        <dbReference type="ARBA" id="ARBA00022679"/>
    </source>
</evidence>
<dbReference type="EC" id="2.7.-.-" evidence="4"/>
<dbReference type="PANTHER" id="PTHR10584:SF166">
    <property type="entry name" value="RIBOKINASE"/>
    <property type="match status" value="1"/>
</dbReference>
<comment type="caution">
    <text evidence="4">The sequence shown here is derived from an EMBL/GenBank/DDBJ whole genome shotgun (WGS) entry which is preliminary data.</text>
</comment>
<keyword evidence="2 4" id="KW-0418">Kinase</keyword>
<protein>
    <submittedName>
        <fullName evidence="4">Protein containing Carbohydrate/purine kinase domain protein</fullName>
        <ecNumber evidence="4">2.7.-.-</ecNumber>
    </submittedName>
</protein>
<dbReference type="PANTHER" id="PTHR10584">
    <property type="entry name" value="SUGAR KINASE"/>
    <property type="match status" value="1"/>
</dbReference>